<evidence type="ECO:0000313" key="3">
    <source>
        <dbReference type="Proteomes" id="UP000077202"/>
    </source>
</evidence>
<dbReference type="AlphaFoldDB" id="A0A176WHK1"/>
<comment type="caution">
    <text evidence="2">The sequence shown here is derived from an EMBL/GenBank/DDBJ whole genome shotgun (WGS) entry which is preliminary data.</text>
</comment>
<evidence type="ECO:0000313" key="2">
    <source>
        <dbReference type="EMBL" id="OAE32061.1"/>
    </source>
</evidence>
<dbReference type="InterPro" id="IPR057207">
    <property type="entry name" value="FBXL15_LRR"/>
</dbReference>
<dbReference type="EMBL" id="LVLJ01000898">
    <property type="protein sequence ID" value="OAE32061.1"/>
    <property type="molecule type" value="Genomic_DNA"/>
</dbReference>
<keyword evidence="3" id="KW-1185">Reference proteome</keyword>
<dbReference type="SUPFAM" id="SSF52058">
    <property type="entry name" value="L domain-like"/>
    <property type="match status" value="1"/>
</dbReference>
<reference evidence="2" key="1">
    <citation type="submission" date="2016-03" db="EMBL/GenBank/DDBJ databases">
        <title>Mechanisms controlling the formation of the plant cell surface in tip-growing cells are functionally conserved among land plants.</title>
        <authorList>
            <person name="Honkanen S."/>
            <person name="Jones V.A."/>
            <person name="Morieri G."/>
            <person name="Champion C."/>
            <person name="Hetherington A.J."/>
            <person name="Kelly S."/>
            <person name="Saint-Marcoux D."/>
            <person name="Proust H."/>
            <person name="Prescott H."/>
            <person name="Dolan L."/>
        </authorList>
    </citation>
    <scope>NUCLEOTIDE SEQUENCE [LARGE SCALE GENOMIC DNA]</scope>
    <source>
        <tissue evidence="2">Whole gametophyte</tissue>
    </source>
</reference>
<dbReference type="SMART" id="SM00367">
    <property type="entry name" value="LRR_CC"/>
    <property type="match status" value="10"/>
</dbReference>
<evidence type="ECO:0000259" key="1">
    <source>
        <dbReference type="Pfam" id="PF25372"/>
    </source>
</evidence>
<dbReference type="Proteomes" id="UP000077202">
    <property type="component" value="Unassembled WGS sequence"/>
</dbReference>
<sequence length="622" mass="67413">MAGGGEETSMDKVMRDGGVVALIVEKLRSAHDRYAAALVCRLWHDAVVWQATTLTLRSRDSLPHLVRTFKHIVALDLSCCDEQLTNSELEFCAFSFAHLRSLSVGQADLNQDSISDEGILAFAERCGHLEQIKLANLPKVGDAAMQGLSKGCPLLRCLNLHNCIAMADDSLEAICEFSNLEELQLKGEFKFTAGGLEKIGTHCTGLVKVCFDLGATKIDTALRSLAESCPKLQDLSLKFKHANLRELAKCRSLRSFSVESDQAWDRELNLDESVVAIAKANKNLKEFSFLIKGGLLSDGAVTGIILACPLLETLQLEACNLTDTALMCIVSCKSLQHLVLDGLRSGGHGLTEIGQCGLGLTTFALKNARRVKDVELQTLMDGNRGLETLDLQSCQGPSGIGFSAIALCSNLQYLDLSSTDVDDLSLLAIASGVPNLKQLNLVKCKRINSMETIARFTSLEVLNVDQCSFVENQGLGRVAASCPRLNNLSLAFTRVNDEGLQKLTVCSMLRTLRVSYCRFVLGEGVVAIAKACGGFNHVVLSYRFRDTPTHKALKEQSCRVSLEMDDMALVPFGDKDSFDGSGTIPIQSSLDSAGHALPLTISCPALRKAQDRTLNIPVVVVE</sequence>
<name>A0A176WHK1_MARPO</name>
<gene>
    <name evidence="2" type="ORF">AXG93_2278s1410</name>
</gene>
<proteinExistence type="predicted"/>
<dbReference type="GO" id="GO:0019005">
    <property type="term" value="C:SCF ubiquitin ligase complex"/>
    <property type="evidence" value="ECO:0007669"/>
    <property type="project" value="TreeGrafter"/>
</dbReference>
<dbReference type="GO" id="GO:0031146">
    <property type="term" value="P:SCF-dependent proteasomal ubiquitin-dependent protein catabolic process"/>
    <property type="evidence" value="ECO:0007669"/>
    <property type="project" value="TreeGrafter"/>
</dbReference>
<dbReference type="InterPro" id="IPR006553">
    <property type="entry name" value="Leu-rich_rpt_Cys-con_subtyp"/>
</dbReference>
<dbReference type="Gene3D" id="3.80.10.10">
    <property type="entry name" value="Ribonuclease Inhibitor"/>
    <property type="match status" value="4"/>
</dbReference>
<accession>A0A176WHK1</accession>
<dbReference type="InterPro" id="IPR032675">
    <property type="entry name" value="LRR_dom_sf"/>
</dbReference>
<feature type="domain" description="F-box/LRR-repeat protein 15-like leucin rich repeat" evidence="1">
    <location>
        <begin position="369"/>
        <end position="537"/>
    </location>
</feature>
<organism evidence="2 3">
    <name type="scientific">Marchantia polymorpha subsp. ruderalis</name>
    <dbReference type="NCBI Taxonomy" id="1480154"/>
    <lineage>
        <taxon>Eukaryota</taxon>
        <taxon>Viridiplantae</taxon>
        <taxon>Streptophyta</taxon>
        <taxon>Embryophyta</taxon>
        <taxon>Marchantiophyta</taxon>
        <taxon>Marchantiopsida</taxon>
        <taxon>Marchantiidae</taxon>
        <taxon>Marchantiales</taxon>
        <taxon>Marchantiaceae</taxon>
        <taxon>Marchantia</taxon>
    </lineage>
</organism>
<dbReference type="Pfam" id="PF25372">
    <property type="entry name" value="DUF7885"/>
    <property type="match status" value="1"/>
</dbReference>
<dbReference type="PANTHER" id="PTHR13318">
    <property type="entry name" value="PARTNER OF PAIRED, ISOFORM B-RELATED"/>
    <property type="match status" value="1"/>
</dbReference>
<protein>
    <recommendedName>
        <fullName evidence="1">F-box/LRR-repeat protein 15-like leucin rich repeat domain-containing protein</fullName>
    </recommendedName>
</protein>